<accession>A0A7J6S6P8</accession>
<gene>
    <name evidence="2" type="ORF">FOZ63_024464</name>
</gene>
<dbReference type="Proteomes" id="UP000553632">
    <property type="component" value="Unassembled WGS sequence"/>
</dbReference>
<proteinExistence type="predicted"/>
<feature type="compositionally biased region" description="Polar residues" evidence="1">
    <location>
        <begin position="1"/>
        <end position="10"/>
    </location>
</feature>
<dbReference type="AlphaFoldDB" id="A0A7J6S6P8"/>
<reference evidence="2 3" key="1">
    <citation type="submission" date="2020-04" db="EMBL/GenBank/DDBJ databases">
        <title>Perkinsus olseni comparative genomics.</title>
        <authorList>
            <person name="Bogema D.R."/>
        </authorList>
    </citation>
    <scope>NUCLEOTIDE SEQUENCE [LARGE SCALE GENOMIC DNA]</scope>
    <source>
        <strain evidence="2 3">ATCC PRA-207</strain>
    </source>
</reference>
<dbReference type="EMBL" id="JABANO010020371">
    <property type="protein sequence ID" value="KAF4728629.1"/>
    <property type="molecule type" value="Genomic_DNA"/>
</dbReference>
<sequence>TISTVASRDTLSYEGALPASSHYHQLSPGTPPSEAARSSGSVPRSVSDEMDGTRVVTPIAYRSVGVNAGDTLLEVEVSWNYQGRPSDTRATLLIDAETPTEKERLLCELAEVIEQQYVGG</sequence>
<feature type="region of interest" description="Disordered" evidence="1">
    <location>
        <begin position="1"/>
        <end position="52"/>
    </location>
</feature>
<comment type="caution">
    <text evidence="2">The sequence shown here is derived from an EMBL/GenBank/DDBJ whole genome shotgun (WGS) entry which is preliminary data.</text>
</comment>
<feature type="non-terminal residue" evidence="2">
    <location>
        <position position="120"/>
    </location>
</feature>
<protein>
    <submittedName>
        <fullName evidence="2">Uncharacterized protein</fullName>
    </submittedName>
</protein>
<organism evidence="2 3">
    <name type="scientific">Perkinsus olseni</name>
    <name type="common">Perkinsus atlanticus</name>
    <dbReference type="NCBI Taxonomy" id="32597"/>
    <lineage>
        <taxon>Eukaryota</taxon>
        <taxon>Sar</taxon>
        <taxon>Alveolata</taxon>
        <taxon>Perkinsozoa</taxon>
        <taxon>Perkinsea</taxon>
        <taxon>Perkinsida</taxon>
        <taxon>Perkinsidae</taxon>
        <taxon>Perkinsus</taxon>
    </lineage>
</organism>
<name>A0A7J6S6P8_PEROL</name>
<evidence type="ECO:0000313" key="3">
    <source>
        <dbReference type="Proteomes" id="UP000553632"/>
    </source>
</evidence>
<evidence type="ECO:0000313" key="2">
    <source>
        <dbReference type="EMBL" id="KAF4728629.1"/>
    </source>
</evidence>
<keyword evidence="3" id="KW-1185">Reference proteome</keyword>
<evidence type="ECO:0000256" key="1">
    <source>
        <dbReference type="SAM" id="MobiDB-lite"/>
    </source>
</evidence>
<feature type="non-terminal residue" evidence="2">
    <location>
        <position position="1"/>
    </location>
</feature>